<sequence>MYILAWDLQEENVAEQVNRISLRHVMRCPFTEANICDVWKDALLSR</sequence>
<dbReference type="Proteomes" id="UP000887564">
    <property type="component" value="Unplaced"/>
</dbReference>
<evidence type="ECO:0000313" key="1">
    <source>
        <dbReference type="Proteomes" id="UP000887564"/>
    </source>
</evidence>
<reference evidence="2" key="1">
    <citation type="submission" date="2022-11" db="UniProtKB">
        <authorList>
            <consortium name="WormBaseParasite"/>
        </authorList>
    </citation>
    <scope>IDENTIFICATION</scope>
</reference>
<protein>
    <submittedName>
        <fullName evidence="2">Uncharacterized protein</fullName>
    </submittedName>
</protein>
<dbReference type="WBParaSite" id="PEQ_0001036401-mRNA-1">
    <property type="protein sequence ID" value="PEQ_0001036401-mRNA-1"/>
    <property type="gene ID" value="PEQ_0001036401"/>
</dbReference>
<name>A0A914RZP9_PAREQ</name>
<organism evidence="1 2">
    <name type="scientific">Parascaris equorum</name>
    <name type="common">Equine roundworm</name>
    <dbReference type="NCBI Taxonomy" id="6256"/>
    <lineage>
        <taxon>Eukaryota</taxon>
        <taxon>Metazoa</taxon>
        <taxon>Ecdysozoa</taxon>
        <taxon>Nematoda</taxon>
        <taxon>Chromadorea</taxon>
        <taxon>Rhabditida</taxon>
        <taxon>Spirurina</taxon>
        <taxon>Ascaridomorpha</taxon>
        <taxon>Ascaridoidea</taxon>
        <taxon>Ascarididae</taxon>
        <taxon>Parascaris</taxon>
    </lineage>
</organism>
<accession>A0A914RZP9</accession>
<keyword evidence="1" id="KW-1185">Reference proteome</keyword>
<dbReference type="AlphaFoldDB" id="A0A914RZP9"/>
<proteinExistence type="predicted"/>
<evidence type="ECO:0000313" key="2">
    <source>
        <dbReference type="WBParaSite" id="PEQ_0001036401-mRNA-1"/>
    </source>
</evidence>